<reference evidence="1" key="1">
    <citation type="submission" date="2015-12" db="EMBL/GenBank/DDBJ databases">
        <title>Gene expression during late stages of embryo sac development: a critical building block for successful pollen-pistil interactions.</title>
        <authorList>
            <person name="Liu Y."/>
            <person name="Joly V."/>
            <person name="Sabar M."/>
            <person name="Matton D.P."/>
        </authorList>
    </citation>
    <scope>NUCLEOTIDE SEQUENCE</scope>
</reference>
<name>A0A0V0HID9_SOLCH</name>
<organism evidence="1">
    <name type="scientific">Solanum chacoense</name>
    <name type="common">Chaco potato</name>
    <dbReference type="NCBI Taxonomy" id="4108"/>
    <lineage>
        <taxon>Eukaryota</taxon>
        <taxon>Viridiplantae</taxon>
        <taxon>Streptophyta</taxon>
        <taxon>Embryophyta</taxon>
        <taxon>Tracheophyta</taxon>
        <taxon>Spermatophyta</taxon>
        <taxon>Magnoliopsida</taxon>
        <taxon>eudicotyledons</taxon>
        <taxon>Gunneridae</taxon>
        <taxon>Pentapetalae</taxon>
        <taxon>asterids</taxon>
        <taxon>lamiids</taxon>
        <taxon>Solanales</taxon>
        <taxon>Solanaceae</taxon>
        <taxon>Solanoideae</taxon>
        <taxon>Solaneae</taxon>
        <taxon>Solanum</taxon>
    </lineage>
</organism>
<evidence type="ECO:0000313" key="1">
    <source>
        <dbReference type="EMBL" id="JAP19211.1"/>
    </source>
</evidence>
<dbReference type="AlphaFoldDB" id="A0A0V0HID9"/>
<protein>
    <submittedName>
        <fullName evidence="1">Putative ovule protein</fullName>
    </submittedName>
</protein>
<accession>A0A0V0HID9</accession>
<sequence length="133" mass="15742">MLRQLRHLFYIVTSLINCGRFLSISQASHGHCLIRLLTLCSVGARNRDRWRIIPACIDGLWRERNARYFEDASNNVQKIKHNYILLFYFWCTKVYSNETEILQDVLRVSLGLWPPFRIYFLSSICNYGFSSTK</sequence>
<proteinExistence type="predicted"/>
<dbReference type="EMBL" id="GEDG01020332">
    <property type="protein sequence ID" value="JAP19211.1"/>
    <property type="molecule type" value="Transcribed_RNA"/>
</dbReference>